<feature type="transmembrane region" description="Helical" evidence="1">
    <location>
        <begin position="20"/>
        <end position="39"/>
    </location>
</feature>
<dbReference type="SMART" id="SM00267">
    <property type="entry name" value="GGDEF"/>
    <property type="match status" value="1"/>
</dbReference>
<keyword evidence="4" id="KW-1185">Reference proteome</keyword>
<dbReference type="RefSeq" id="WP_100043081.1">
    <property type="nucleotide sequence ID" value="NZ_LT630003.1"/>
</dbReference>
<feature type="domain" description="GGDEF" evidence="2">
    <location>
        <begin position="388"/>
        <end position="520"/>
    </location>
</feature>
<dbReference type="Pfam" id="PF08269">
    <property type="entry name" value="dCache_2"/>
    <property type="match status" value="1"/>
</dbReference>
<dbReference type="NCBIfam" id="TIGR00254">
    <property type="entry name" value="GGDEF"/>
    <property type="match status" value="1"/>
</dbReference>
<dbReference type="InterPro" id="IPR004010">
    <property type="entry name" value="Double_Cache_2"/>
</dbReference>
<dbReference type="Gene3D" id="3.30.450.20">
    <property type="entry name" value="PAS domain"/>
    <property type="match status" value="1"/>
</dbReference>
<dbReference type="CDD" id="cd01949">
    <property type="entry name" value="GGDEF"/>
    <property type="match status" value="1"/>
</dbReference>
<keyword evidence="1" id="KW-1133">Transmembrane helix</keyword>
<accession>A0ABY1CER4</accession>
<dbReference type="InterPro" id="IPR050469">
    <property type="entry name" value="Diguanylate_Cyclase"/>
</dbReference>
<keyword evidence="1" id="KW-0472">Membrane</keyword>
<dbReference type="InterPro" id="IPR000160">
    <property type="entry name" value="GGDEF_dom"/>
</dbReference>
<reference evidence="3 4" key="1">
    <citation type="submission" date="2016-10" db="EMBL/GenBank/DDBJ databases">
        <authorList>
            <person name="Varghese N."/>
            <person name="Submissions S."/>
        </authorList>
    </citation>
    <scope>NUCLEOTIDE SEQUENCE [LARGE SCALE GENOMIC DNA]</scope>
    <source>
        <strain evidence="3 4">ATCC 19403</strain>
    </source>
</reference>
<dbReference type="InterPro" id="IPR043128">
    <property type="entry name" value="Rev_trsase/Diguanyl_cyclase"/>
</dbReference>
<keyword evidence="1" id="KW-0812">Transmembrane</keyword>
<dbReference type="InterPro" id="IPR029787">
    <property type="entry name" value="Nucleotide_cyclase"/>
</dbReference>
<dbReference type="Gene3D" id="3.30.70.270">
    <property type="match status" value="1"/>
</dbReference>
<evidence type="ECO:0000259" key="2">
    <source>
        <dbReference type="PROSITE" id="PS50887"/>
    </source>
</evidence>
<dbReference type="Proteomes" id="UP000198970">
    <property type="component" value="Chromosome I"/>
</dbReference>
<evidence type="ECO:0000256" key="1">
    <source>
        <dbReference type="SAM" id="Phobius"/>
    </source>
</evidence>
<dbReference type="EMBL" id="LT630003">
    <property type="protein sequence ID" value="SET97593.1"/>
    <property type="molecule type" value="Genomic_DNA"/>
</dbReference>
<name>A0ABY1CER4_9FIRM</name>
<dbReference type="PROSITE" id="PS50887">
    <property type="entry name" value="GGDEF"/>
    <property type="match status" value="1"/>
</dbReference>
<dbReference type="PANTHER" id="PTHR45138">
    <property type="entry name" value="REGULATORY COMPONENTS OF SENSORY TRANSDUCTION SYSTEM"/>
    <property type="match status" value="1"/>
</dbReference>
<sequence>MQKYTFQKKEECVIRRKYAIFLSTIISFICAVMVCFYLFSIAKVGDIYIEKSEEAIYNIKKDFLKDTVNNLISEIELRRAAKSSHMESFISRTSDIINMKKDLSDSEFNDFFIGFFRDNPDYKFLTVFVWDNAANKVTYDPGNLAGTTWKDTLKANTSGLSSYRVFIHGDYSFLFGITKNYVDELVQADIANVIRNSKFDGNSYIWVNEIQNYQGGKNYAIRRIHPNMPETEGIYLSTDMTDIAGNHPYLTELQGINTDGELFFSYYFKEQGSDKISRKLAYAKLYKDYNWVVAMGVYLDDLQPYVDQTNKESKVLVSRITLLLVLLLIVILIVSLFSVSLLEKIYYRHAKKAMESELNQDPLTKAGSRRSGTNDLTNAFKEFKRTGLSPGIMMCDVDHFKGINDRYGHSTGDMALAEFVNVMKGILRSTDKIIRWGGDEFIIILYGMEEKHVLDFGNKFLTSVSSLKILDHHEEIGITVSIGFSFFKEGDEDFHDALNRADEALYKSKSEGRNQANIIL</sequence>
<evidence type="ECO:0000313" key="3">
    <source>
        <dbReference type="EMBL" id="SET97593.1"/>
    </source>
</evidence>
<feature type="transmembrane region" description="Helical" evidence="1">
    <location>
        <begin position="320"/>
        <end position="342"/>
    </location>
</feature>
<protein>
    <submittedName>
        <fullName evidence="3">Diguanylate cyclase (GGDEF) domain-containing protein</fullName>
    </submittedName>
</protein>
<gene>
    <name evidence="3" type="ORF">SAMN02745906_3581</name>
</gene>
<dbReference type="SUPFAM" id="SSF55073">
    <property type="entry name" value="Nucleotide cyclase"/>
    <property type="match status" value="1"/>
</dbReference>
<dbReference type="Pfam" id="PF00990">
    <property type="entry name" value="GGDEF"/>
    <property type="match status" value="1"/>
</dbReference>
<proteinExistence type="predicted"/>
<dbReference type="PANTHER" id="PTHR45138:SF9">
    <property type="entry name" value="DIGUANYLATE CYCLASE DGCM-RELATED"/>
    <property type="match status" value="1"/>
</dbReference>
<organism evidence="3 4">
    <name type="scientific">Lacrimispora sphenoides JCM 1415</name>
    <dbReference type="NCBI Taxonomy" id="1297793"/>
    <lineage>
        <taxon>Bacteria</taxon>
        <taxon>Bacillati</taxon>
        <taxon>Bacillota</taxon>
        <taxon>Clostridia</taxon>
        <taxon>Lachnospirales</taxon>
        <taxon>Lachnospiraceae</taxon>
        <taxon>Lacrimispora</taxon>
    </lineage>
</organism>
<evidence type="ECO:0000313" key="4">
    <source>
        <dbReference type="Proteomes" id="UP000198970"/>
    </source>
</evidence>